<reference evidence="3" key="1">
    <citation type="submission" date="2020-08" db="EMBL/GenBank/DDBJ databases">
        <title>Complete genome sequence of Sphingobium barthaii strain KK22, a high-molecular-weight polycyclic aromatic hydrocarbon-degrading soil bacterium.</title>
        <authorList>
            <person name="Mori J.F."/>
            <person name="Kanaly R.A."/>
        </authorList>
    </citation>
    <scope>NUCLEOTIDE SEQUENCE [LARGE SCALE GENOMIC DNA]</scope>
    <source>
        <strain evidence="3">KK22</strain>
    </source>
</reference>
<dbReference type="EMBL" id="CP060035">
    <property type="protein sequence ID" value="QOT70738.1"/>
    <property type="molecule type" value="Genomic_DNA"/>
</dbReference>
<keyword evidence="1" id="KW-1133">Transmembrane helix</keyword>
<feature type="transmembrane region" description="Helical" evidence="1">
    <location>
        <begin position="73"/>
        <end position="90"/>
    </location>
</feature>
<evidence type="ECO:0000313" key="2">
    <source>
        <dbReference type="EMBL" id="QOT70738.1"/>
    </source>
</evidence>
<feature type="transmembrane region" description="Helical" evidence="1">
    <location>
        <begin position="175"/>
        <end position="201"/>
    </location>
</feature>
<organism evidence="2 3">
    <name type="scientific">Sphingobium fuliginis (strain ATCC 27551)</name>
    <dbReference type="NCBI Taxonomy" id="336203"/>
    <lineage>
        <taxon>Bacteria</taxon>
        <taxon>Pseudomonadati</taxon>
        <taxon>Pseudomonadota</taxon>
        <taxon>Alphaproteobacteria</taxon>
        <taxon>Sphingomonadales</taxon>
        <taxon>Sphingomonadaceae</taxon>
        <taxon>Sphingobium</taxon>
    </lineage>
</organism>
<evidence type="ECO:0000256" key="1">
    <source>
        <dbReference type="SAM" id="Phobius"/>
    </source>
</evidence>
<feature type="transmembrane region" description="Helical" evidence="1">
    <location>
        <begin position="146"/>
        <end position="163"/>
    </location>
</feature>
<sequence>MPSFQALTTKPAIILTMVGIGALLPSLVLGPGATHSHLYNNMWTAHFGEQMAAGHLYERWLPKSFEGLGAPTFYFYPPLAYWVSGGLHALGLTVSQAINGAGLLLLIASGLTMHAWLSVRGTYPLLGAIVYMLAPYHLYNFHVRGALAEFAALVWLPLIALGIERLPHRRGLLLLALSYGGLIITHLPLAVLTGVFLIGPLMLRRIWQEPKAFLPGALAGVIALGLSAFFLLPAATLQDHISTVLLWAPGYQATDWSINNTNFTMFTGPALALVILAWPARSFWTVLTIIGALAAVRLMPFVWDIPLLNKTQFPWRMMGIVEFTAIAALLSCQLHRIRMVLAAGAALLVFAYALMFSRTLDALNHPVDYALIDRIKPDAPEYLPKGFDISLVEKEYRWTDVRKFRALPRGNEIRVKAAGHITIHKADFPIWRVTRDGSPVPHKGPLISFDAQPGIYRIERLTIWQEKAGLAISIMTALLLLFTQASKRGAMPFAELRNALPRERTNLRRIADS</sequence>
<keyword evidence="1" id="KW-0472">Membrane</keyword>
<dbReference type="InterPro" id="IPR018580">
    <property type="entry name" value="Uncharacterised_YfhO"/>
</dbReference>
<feature type="transmembrane region" description="Helical" evidence="1">
    <location>
        <begin position="315"/>
        <end position="332"/>
    </location>
</feature>
<dbReference type="Pfam" id="PF09586">
    <property type="entry name" value="YfhO"/>
    <property type="match status" value="1"/>
</dbReference>
<dbReference type="AlphaFoldDB" id="A0A7M2GDT1"/>
<name>A0A7M2GDT1_SPHSA</name>
<accession>A0A7M2GDT1</accession>
<gene>
    <name evidence="2" type="ORF">H5V43_11460</name>
</gene>
<evidence type="ECO:0000313" key="3">
    <source>
        <dbReference type="Proteomes" id="UP000593663"/>
    </source>
</evidence>
<protein>
    <submittedName>
        <fullName evidence="2">YfhO family protein</fullName>
    </submittedName>
</protein>
<dbReference type="RefSeq" id="WP_025550133.1">
    <property type="nucleotide sequence ID" value="NZ_BATN01000072.1"/>
</dbReference>
<feature type="transmembrane region" description="Helical" evidence="1">
    <location>
        <begin position="97"/>
        <end position="117"/>
    </location>
</feature>
<feature type="transmembrane region" description="Helical" evidence="1">
    <location>
        <begin position="12"/>
        <end position="33"/>
    </location>
</feature>
<feature type="transmembrane region" description="Helical" evidence="1">
    <location>
        <begin position="339"/>
        <end position="357"/>
    </location>
</feature>
<keyword evidence="1" id="KW-0812">Transmembrane</keyword>
<dbReference type="Proteomes" id="UP000593663">
    <property type="component" value="Chromosome 1"/>
</dbReference>
<proteinExistence type="predicted"/>
<dbReference type="KEGG" id="sbar:H5V43_11460"/>
<feature type="transmembrane region" description="Helical" evidence="1">
    <location>
        <begin position="213"/>
        <end position="236"/>
    </location>
</feature>